<organism evidence="4 5">
    <name type="scientific">Nadsonia fulvescens var. elongata DSM 6958</name>
    <dbReference type="NCBI Taxonomy" id="857566"/>
    <lineage>
        <taxon>Eukaryota</taxon>
        <taxon>Fungi</taxon>
        <taxon>Dikarya</taxon>
        <taxon>Ascomycota</taxon>
        <taxon>Saccharomycotina</taxon>
        <taxon>Dipodascomycetes</taxon>
        <taxon>Dipodascales</taxon>
        <taxon>Dipodascales incertae sedis</taxon>
        <taxon>Nadsonia</taxon>
    </lineage>
</organism>
<name>A0A1E3PH80_9ASCO</name>
<feature type="signal peptide" evidence="3">
    <location>
        <begin position="1"/>
        <end position="22"/>
    </location>
</feature>
<keyword evidence="2" id="KW-0472">Membrane</keyword>
<keyword evidence="2" id="KW-0812">Transmembrane</keyword>
<accession>A0A1E3PH80</accession>
<protein>
    <recommendedName>
        <fullName evidence="6">Protein BIG1</fullName>
    </recommendedName>
</protein>
<sequence length="352" mass="39695">MLPIILLGSISQLLLFPGLIQALVLPTRDEYHSYQLPIEIDSAYQDQLGVDYQYAISKTGGQINYKEILELSLTRNDNPNSPIVFKYDLSAAVTTYPHGSLLRPITCSTSDSAGKSEKTKKYDRNKISKEGLGLSEESISLKVVYDIIQKIRYIFIESAHFKRANDEKPSPSPSPTHFDSSIIKIPVFNTHIQLIAKEISESPSSSKKTELNTNSDNKKPASSSRRINSLTLDQITIEYYSPPESDRRSQYFSHKLYASIVDYCHSFLICWGLLVVVLLSWSVASVLLAYALINIFAGCKYFKRNKAYLEASDQNKKGENDHISTWACHHNQYRGDLEKDTAVEIPNLVKAE</sequence>
<reference evidence="4 5" key="1">
    <citation type="journal article" date="2016" name="Proc. Natl. Acad. Sci. U.S.A.">
        <title>Comparative genomics of biotechnologically important yeasts.</title>
        <authorList>
            <person name="Riley R."/>
            <person name="Haridas S."/>
            <person name="Wolfe K.H."/>
            <person name="Lopes M.R."/>
            <person name="Hittinger C.T."/>
            <person name="Goeker M."/>
            <person name="Salamov A.A."/>
            <person name="Wisecaver J.H."/>
            <person name="Long T.M."/>
            <person name="Calvey C.H."/>
            <person name="Aerts A.L."/>
            <person name="Barry K.W."/>
            <person name="Choi C."/>
            <person name="Clum A."/>
            <person name="Coughlan A.Y."/>
            <person name="Deshpande S."/>
            <person name="Douglass A.P."/>
            <person name="Hanson S.J."/>
            <person name="Klenk H.-P."/>
            <person name="LaButti K.M."/>
            <person name="Lapidus A."/>
            <person name="Lindquist E.A."/>
            <person name="Lipzen A.M."/>
            <person name="Meier-Kolthoff J.P."/>
            <person name="Ohm R.A."/>
            <person name="Otillar R.P."/>
            <person name="Pangilinan J.L."/>
            <person name="Peng Y."/>
            <person name="Rokas A."/>
            <person name="Rosa C.A."/>
            <person name="Scheuner C."/>
            <person name="Sibirny A.A."/>
            <person name="Slot J.C."/>
            <person name="Stielow J.B."/>
            <person name="Sun H."/>
            <person name="Kurtzman C.P."/>
            <person name="Blackwell M."/>
            <person name="Grigoriev I.V."/>
            <person name="Jeffries T.W."/>
        </authorList>
    </citation>
    <scope>NUCLEOTIDE SEQUENCE [LARGE SCALE GENOMIC DNA]</scope>
    <source>
        <strain evidence="4 5">DSM 6958</strain>
    </source>
</reference>
<keyword evidence="2" id="KW-1133">Transmembrane helix</keyword>
<gene>
    <name evidence="4" type="ORF">NADFUDRAFT_66975</name>
</gene>
<dbReference type="Proteomes" id="UP000095009">
    <property type="component" value="Unassembled WGS sequence"/>
</dbReference>
<feature type="region of interest" description="Disordered" evidence="1">
    <location>
        <begin position="201"/>
        <end position="225"/>
    </location>
</feature>
<dbReference type="EMBL" id="KV454412">
    <property type="protein sequence ID" value="ODQ64217.1"/>
    <property type="molecule type" value="Genomic_DNA"/>
</dbReference>
<keyword evidence="3" id="KW-0732">Signal</keyword>
<evidence type="ECO:0000256" key="3">
    <source>
        <dbReference type="SAM" id="SignalP"/>
    </source>
</evidence>
<proteinExistence type="predicted"/>
<evidence type="ECO:0008006" key="6">
    <source>
        <dbReference type="Google" id="ProtNLM"/>
    </source>
</evidence>
<feature type="chain" id="PRO_5009133846" description="Protein BIG1" evidence="3">
    <location>
        <begin position="23"/>
        <end position="352"/>
    </location>
</feature>
<evidence type="ECO:0000256" key="2">
    <source>
        <dbReference type="SAM" id="Phobius"/>
    </source>
</evidence>
<evidence type="ECO:0000313" key="4">
    <source>
        <dbReference type="EMBL" id="ODQ64217.1"/>
    </source>
</evidence>
<feature type="transmembrane region" description="Helical" evidence="2">
    <location>
        <begin position="271"/>
        <end position="297"/>
    </location>
</feature>
<keyword evidence="5" id="KW-1185">Reference proteome</keyword>
<evidence type="ECO:0000256" key="1">
    <source>
        <dbReference type="SAM" id="MobiDB-lite"/>
    </source>
</evidence>
<evidence type="ECO:0000313" key="5">
    <source>
        <dbReference type="Proteomes" id="UP000095009"/>
    </source>
</evidence>
<feature type="compositionally biased region" description="Polar residues" evidence="1">
    <location>
        <begin position="211"/>
        <end position="225"/>
    </location>
</feature>
<dbReference type="AlphaFoldDB" id="A0A1E3PH80"/>